<organism evidence="3 4">
    <name type="scientific">Cellulomonas fulva</name>
    <dbReference type="NCBI Taxonomy" id="2835530"/>
    <lineage>
        <taxon>Bacteria</taxon>
        <taxon>Bacillati</taxon>
        <taxon>Actinomycetota</taxon>
        <taxon>Actinomycetes</taxon>
        <taxon>Micrococcales</taxon>
        <taxon>Cellulomonadaceae</taxon>
        <taxon>Cellulomonas</taxon>
    </lineage>
</organism>
<evidence type="ECO:0000313" key="3">
    <source>
        <dbReference type="EMBL" id="MBT0994755.1"/>
    </source>
</evidence>
<name>A0ABS5U026_9CELL</name>
<comment type="caution">
    <text evidence="3">The sequence shown here is derived from an EMBL/GenBank/DDBJ whole genome shotgun (WGS) entry which is preliminary data.</text>
</comment>
<feature type="transmembrane region" description="Helical" evidence="1">
    <location>
        <begin position="31"/>
        <end position="49"/>
    </location>
</feature>
<evidence type="ECO:0000256" key="1">
    <source>
        <dbReference type="SAM" id="Phobius"/>
    </source>
</evidence>
<reference evidence="3 4" key="1">
    <citation type="submission" date="2021-05" db="EMBL/GenBank/DDBJ databases">
        <title>Description of Cellulomonas sp. DKR-3 sp. nov.</title>
        <authorList>
            <person name="Dahal R.H."/>
            <person name="Chaudhary D.K."/>
        </authorList>
    </citation>
    <scope>NUCLEOTIDE SEQUENCE [LARGE SCALE GENOMIC DNA]</scope>
    <source>
        <strain evidence="3 4">DKR-3</strain>
    </source>
</reference>
<dbReference type="InterPro" id="IPR002881">
    <property type="entry name" value="DUF58"/>
</dbReference>
<proteinExistence type="predicted"/>
<dbReference type="EMBL" id="JAHBOH010000001">
    <property type="protein sequence ID" value="MBT0994755.1"/>
    <property type="molecule type" value="Genomic_DNA"/>
</dbReference>
<sequence length="380" mass="40613">MRISAVGWGTAFVAVLGLVLGRLLGWLELAALGAGLAGVLVVALLMTVGRARYAITLDMADNRVKIGERAVGRLEVRNAARRRSLPSRLELPVGAGQAELSVPSLAPEATHDELFAIPTARRAVVVVGPVRSVRGDPLGLARRSVLWTRPVDLYVHPLLVALGGASAGLLRDLEGQSTRDLSDSDMSFHALRDYVAGDDRRNIHWRTTARTGQLMVKQFEDTRRTQTVLALATDPADYADDDEFELAVSTIASIGVQTLRDERDLEVLAGPGSLRVLTPPMLLDDCSGLELSPTGAGVTLLGRRVVREAPQCSVAMLVTGSEPSDADLRLGARHLPAGTRALVVRCQTGAEVSVRTQGLLTLGTLGTLDDLPRLLRRVVS</sequence>
<dbReference type="RefSeq" id="WP_214350205.1">
    <property type="nucleotide sequence ID" value="NZ_JAHBOH010000001.1"/>
</dbReference>
<evidence type="ECO:0000313" key="4">
    <source>
        <dbReference type="Proteomes" id="UP000722125"/>
    </source>
</evidence>
<keyword evidence="1" id="KW-0472">Membrane</keyword>
<keyword evidence="4" id="KW-1185">Reference proteome</keyword>
<keyword evidence="1" id="KW-1133">Transmembrane helix</keyword>
<evidence type="ECO:0000259" key="2">
    <source>
        <dbReference type="Pfam" id="PF01882"/>
    </source>
</evidence>
<accession>A0ABS5U026</accession>
<feature type="domain" description="DUF58" evidence="2">
    <location>
        <begin position="191"/>
        <end position="260"/>
    </location>
</feature>
<dbReference type="PANTHER" id="PTHR34351">
    <property type="entry name" value="SLR1927 PROTEIN-RELATED"/>
    <property type="match status" value="1"/>
</dbReference>
<protein>
    <submittedName>
        <fullName evidence="3">DUF58 domain-containing protein</fullName>
    </submittedName>
</protein>
<keyword evidence="1" id="KW-0812">Transmembrane</keyword>
<gene>
    <name evidence="3" type="ORF">KIN34_10710</name>
</gene>
<dbReference type="Proteomes" id="UP000722125">
    <property type="component" value="Unassembled WGS sequence"/>
</dbReference>
<dbReference type="Pfam" id="PF01882">
    <property type="entry name" value="DUF58"/>
    <property type="match status" value="1"/>
</dbReference>
<dbReference type="PANTHER" id="PTHR34351:SF1">
    <property type="entry name" value="SLR1927 PROTEIN"/>
    <property type="match status" value="1"/>
</dbReference>